<sequence length="143" mass="16531">MEWESPPSILVTRNPNWSQRSGTGTGCTGRKKKKRRKKKKKKEERKRKEEERKRGSLGRRGCGCCDEVVQPVVAAVELEEDGVGFLLQRKKEEEEKSAEIGRKCWFLADFGPEFFNPQIIKSDSIYRLWKRAILSTLGKNFSP</sequence>
<dbReference type="EMBL" id="RCHU02000001">
    <property type="protein sequence ID" value="KAL3611074.1"/>
    <property type="molecule type" value="Genomic_DNA"/>
</dbReference>
<evidence type="ECO:0000313" key="2">
    <source>
        <dbReference type="Proteomes" id="UP000309997"/>
    </source>
</evidence>
<keyword evidence="2" id="KW-1185">Reference proteome</keyword>
<evidence type="ECO:0000313" key="1">
    <source>
        <dbReference type="EMBL" id="KAL3611074.1"/>
    </source>
</evidence>
<gene>
    <name evidence="1" type="ORF">D5086_002094</name>
</gene>
<name>A0ACC4D1D9_POPAL</name>
<protein>
    <submittedName>
        <fullName evidence="1">Uncharacterized protein</fullName>
    </submittedName>
</protein>
<accession>A0ACC4D1D9</accession>
<organism evidence="1 2">
    <name type="scientific">Populus alba</name>
    <name type="common">White poplar</name>
    <dbReference type="NCBI Taxonomy" id="43335"/>
    <lineage>
        <taxon>Eukaryota</taxon>
        <taxon>Viridiplantae</taxon>
        <taxon>Streptophyta</taxon>
        <taxon>Embryophyta</taxon>
        <taxon>Tracheophyta</taxon>
        <taxon>Spermatophyta</taxon>
        <taxon>Magnoliopsida</taxon>
        <taxon>eudicotyledons</taxon>
        <taxon>Gunneridae</taxon>
        <taxon>Pentapetalae</taxon>
        <taxon>rosids</taxon>
        <taxon>fabids</taxon>
        <taxon>Malpighiales</taxon>
        <taxon>Salicaceae</taxon>
        <taxon>Saliceae</taxon>
        <taxon>Populus</taxon>
    </lineage>
</organism>
<proteinExistence type="predicted"/>
<reference evidence="1 2" key="1">
    <citation type="journal article" date="2024" name="Plant Biotechnol. J.">
        <title>Genome and CRISPR/Cas9 system of a widespread forest tree (Populus alba) in the world.</title>
        <authorList>
            <person name="Liu Y.J."/>
            <person name="Jiang P.F."/>
            <person name="Han X.M."/>
            <person name="Li X.Y."/>
            <person name="Wang H.M."/>
            <person name="Wang Y.J."/>
            <person name="Wang X.X."/>
            <person name="Zeng Q.Y."/>
        </authorList>
    </citation>
    <scope>NUCLEOTIDE SEQUENCE [LARGE SCALE GENOMIC DNA]</scope>
    <source>
        <strain evidence="2">cv. PAL-ZL1</strain>
    </source>
</reference>
<dbReference type="Proteomes" id="UP000309997">
    <property type="component" value="Unassembled WGS sequence"/>
</dbReference>
<comment type="caution">
    <text evidence="1">The sequence shown here is derived from an EMBL/GenBank/DDBJ whole genome shotgun (WGS) entry which is preliminary data.</text>
</comment>